<gene>
    <name evidence="2" type="ORF">PG997_005944</name>
</gene>
<evidence type="ECO:0000313" key="3">
    <source>
        <dbReference type="Proteomes" id="UP001433268"/>
    </source>
</evidence>
<feature type="region of interest" description="Disordered" evidence="1">
    <location>
        <begin position="75"/>
        <end position="98"/>
    </location>
</feature>
<organism evidence="2 3">
    <name type="scientific">Apiospora hydei</name>
    <dbReference type="NCBI Taxonomy" id="1337664"/>
    <lineage>
        <taxon>Eukaryota</taxon>
        <taxon>Fungi</taxon>
        <taxon>Dikarya</taxon>
        <taxon>Ascomycota</taxon>
        <taxon>Pezizomycotina</taxon>
        <taxon>Sordariomycetes</taxon>
        <taxon>Xylariomycetidae</taxon>
        <taxon>Amphisphaeriales</taxon>
        <taxon>Apiosporaceae</taxon>
        <taxon>Apiospora</taxon>
    </lineage>
</organism>
<feature type="compositionally biased region" description="Low complexity" evidence="1">
    <location>
        <begin position="310"/>
        <end position="336"/>
    </location>
</feature>
<feature type="region of interest" description="Disordered" evidence="1">
    <location>
        <begin position="385"/>
        <end position="406"/>
    </location>
</feature>
<name>A0ABR1WMB5_9PEZI</name>
<dbReference type="Proteomes" id="UP001433268">
    <property type="component" value="Unassembled WGS sequence"/>
</dbReference>
<feature type="region of interest" description="Disordered" evidence="1">
    <location>
        <begin position="123"/>
        <end position="153"/>
    </location>
</feature>
<dbReference type="GeneID" id="92043319"/>
<sequence>MDLYRAPVATSTQPSGFISSGKKLRRKLQKIGSQQRGYFASNNNTIPEEVEHHVHFVEPKSANAIRRSYDTFRGAPALAPAPTPQVQPHIPLPSNLSDSKWSDFVRKSSYQYPPSRRRMSIQCSDLQPQTRKPVPVSTARHHQPQPKKPEAPPARLQFGIEHAREKLAGLRRHSTAVAVPEFAHLSLDNPKTRQASKHSVSSDITYVRSPRIPPPNPDEFAAVKHRRHAKTPVHSIGQLEVPAIPARGGHQRVSSGDRIADSYKALLETRSFVFSDRGTESGGSVCGDAPRTPEKHNNSLYKSACQPEAQSPRSPQLPQSPQTSVGSPYSTDSTLVDSDDDTVYYRPGSPATVAPLRTSLDRQRTSLDRQYTSLERQRTSLERKRISVERRQSQARSLHPSTTGNPSLQIAVDLLTRELSSAARGIPLRPSSETAALQVWVMIEAYEKLRDQVLERRMPEEQERVMLAMFDTWLESLQKIHDEMTGGDGTVSESVYDDALE</sequence>
<evidence type="ECO:0000256" key="1">
    <source>
        <dbReference type="SAM" id="MobiDB-lite"/>
    </source>
</evidence>
<reference evidence="2 3" key="1">
    <citation type="submission" date="2023-01" db="EMBL/GenBank/DDBJ databases">
        <title>Analysis of 21 Apiospora genomes using comparative genomics revels a genus with tremendous synthesis potential of carbohydrate active enzymes and secondary metabolites.</title>
        <authorList>
            <person name="Sorensen T."/>
        </authorList>
    </citation>
    <scope>NUCLEOTIDE SEQUENCE [LARGE SCALE GENOMIC DNA]</scope>
    <source>
        <strain evidence="2 3">CBS 114990</strain>
    </source>
</reference>
<comment type="caution">
    <text evidence="2">The sequence shown here is derived from an EMBL/GenBank/DDBJ whole genome shotgun (WGS) entry which is preliminary data.</text>
</comment>
<feature type="compositionally biased region" description="Polar residues" evidence="1">
    <location>
        <begin position="394"/>
        <end position="406"/>
    </location>
</feature>
<dbReference type="EMBL" id="JAQQWN010000005">
    <property type="protein sequence ID" value="KAK8084673.1"/>
    <property type="molecule type" value="Genomic_DNA"/>
</dbReference>
<protein>
    <submittedName>
        <fullName evidence="2">Uncharacterized protein</fullName>
    </submittedName>
</protein>
<keyword evidence="3" id="KW-1185">Reference proteome</keyword>
<dbReference type="RefSeq" id="XP_066669182.1">
    <property type="nucleotide sequence ID" value="XM_066810259.1"/>
</dbReference>
<feature type="region of interest" description="Disordered" evidence="1">
    <location>
        <begin position="190"/>
        <end position="216"/>
    </location>
</feature>
<feature type="region of interest" description="Disordered" evidence="1">
    <location>
        <begin position="277"/>
        <end position="368"/>
    </location>
</feature>
<proteinExistence type="predicted"/>
<accession>A0ABR1WMB5</accession>
<evidence type="ECO:0000313" key="2">
    <source>
        <dbReference type="EMBL" id="KAK8084673.1"/>
    </source>
</evidence>